<keyword evidence="1" id="KW-0472">Membrane</keyword>
<dbReference type="CAZy" id="GH23">
    <property type="family name" value="Glycoside Hydrolase Family 23"/>
</dbReference>
<gene>
    <name evidence="3" type="ordered locus">Acear_0347</name>
</gene>
<dbReference type="InterPro" id="IPR023346">
    <property type="entry name" value="Lysozyme-like_dom_sf"/>
</dbReference>
<dbReference type="InterPro" id="IPR008258">
    <property type="entry name" value="Transglycosylase_SLT_dom_1"/>
</dbReference>
<keyword evidence="4" id="KW-1185">Reference proteome</keyword>
<feature type="transmembrane region" description="Helical" evidence="1">
    <location>
        <begin position="7"/>
        <end position="28"/>
    </location>
</feature>
<dbReference type="eggNOG" id="COG0741">
    <property type="taxonomic scope" value="Bacteria"/>
</dbReference>
<evidence type="ECO:0000259" key="2">
    <source>
        <dbReference type="Pfam" id="PF01464"/>
    </source>
</evidence>
<dbReference type="Pfam" id="PF01464">
    <property type="entry name" value="SLT"/>
    <property type="match status" value="1"/>
</dbReference>
<dbReference type="KEGG" id="aar:Acear_0347"/>
<dbReference type="AlphaFoldDB" id="D9QUA1"/>
<dbReference type="HOGENOM" id="CLU_065765_7_0_9"/>
<keyword evidence="1" id="KW-0812">Transmembrane</keyword>
<keyword evidence="1" id="KW-1133">Transmembrane helix</keyword>
<reference evidence="3 4" key="1">
    <citation type="journal article" date="2010" name="Stand. Genomic Sci.">
        <title>Complete genome sequence of Acetohalobium arabaticum type strain (Z-7288).</title>
        <authorList>
            <person name="Sikorski J."/>
            <person name="Lapidus A."/>
            <person name="Chertkov O."/>
            <person name="Lucas S."/>
            <person name="Copeland A."/>
            <person name="Glavina Del Rio T."/>
            <person name="Nolan M."/>
            <person name="Tice H."/>
            <person name="Cheng J.F."/>
            <person name="Han C."/>
            <person name="Brambilla E."/>
            <person name="Pitluck S."/>
            <person name="Liolios K."/>
            <person name="Ivanova N."/>
            <person name="Mavromatis K."/>
            <person name="Mikhailova N."/>
            <person name="Pati A."/>
            <person name="Bruce D."/>
            <person name="Detter C."/>
            <person name="Tapia R."/>
            <person name="Goodwin L."/>
            <person name="Chen A."/>
            <person name="Palaniappan K."/>
            <person name="Land M."/>
            <person name="Hauser L."/>
            <person name="Chang Y.J."/>
            <person name="Jeffries C.D."/>
            <person name="Rohde M."/>
            <person name="Goker M."/>
            <person name="Spring S."/>
            <person name="Woyke T."/>
            <person name="Bristow J."/>
            <person name="Eisen J.A."/>
            <person name="Markowitz V."/>
            <person name="Hugenholtz P."/>
            <person name="Kyrpides N.C."/>
            <person name="Klenk H.P."/>
        </authorList>
    </citation>
    <scope>NUCLEOTIDE SEQUENCE [LARGE SCALE GENOMIC DNA]</scope>
    <source>
        <strain evidence="4">ATCC 49924 / DSM 5501 / Z-7288</strain>
    </source>
</reference>
<sequence>MVIGPKELKIILIILLCLIISAVVIINFKNILKIFYPLYYEDLIFKYAEKNNLDPYLVAAVIRVESKFNSEATSRQGARGLMQIMPETGEWIADQLKIDDFDTDDLYDPEVNISFGSWYLAHLKRFFDGNLTVVIAAYNGGQGNVNKWLELKEWTGKEKDSKQIPFPETRDYVEKVLNTYQWYHKIYRPETR</sequence>
<dbReference type="PANTHER" id="PTHR37423">
    <property type="entry name" value="SOLUBLE LYTIC MUREIN TRANSGLYCOSYLASE-RELATED"/>
    <property type="match status" value="1"/>
</dbReference>
<evidence type="ECO:0000256" key="1">
    <source>
        <dbReference type="SAM" id="Phobius"/>
    </source>
</evidence>
<feature type="domain" description="Transglycosylase SLT" evidence="2">
    <location>
        <begin position="43"/>
        <end position="159"/>
    </location>
</feature>
<dbReference type="RefSeq" id="WP_013277340.1">
    <property type="nucleotide sequence ID" value="NC_014378.1"/>
</dbReference>
<dbReference type="PANTHER" id="PTHR37423:SF2">
    <property type="entry name" value="MEMBRANE-BOUND LYTIC MUREIN TRANSGLYCOSYLASE C"/>
    <property type="match status" value="1"/>
</dbReference>
<evidence type="ECO:0000313" key="3">
    <source>
        <dbReference type="EMBL" id="ADL11894.1"/>
    </source>
</evidence>
<dbReference type="Proteomes" id="UP000001661">
    <property type="component" value="Chromosome"/>
</dbReference>
<accession>D9QUA1</accession>
<name>D9QUA1_ACEAZ</name>
<organism evidence="3 4">
    <name type="scientific">Acetohalobium arabaticum (strain ATCC 49924 / DSM 5501 / Z-7288)</name>
    <dbReference type="NCBI Taxonomy" id="574087"/>
    <lineage>
        <taxon>Bacteria</taxon>
        <taxon>Bacillati</taxon>
        <taxon>Bacillota</taxon>
        <taxon>Clostridia</taxon>
        <taxon>Halanaerobiales</taxon>
        <taxon>Halobacteroidaceae</taxon>
        <taxon>Acetohalobium</taxon>
    </lineage>
</organism>
<dbReference type="CDD" id="cd16896">
    <property type="entry name" value="LT_Slt70-like"/>
    <property type="match status" value="1"/>
</dbReference>
<evidence type="ECO:0000313" key="4">
    <source>
        <dbReference type="Proteomes" id="UP000001661"/>
    </source>
</evidence>
<dbReference type="EMBL" id="CP002105">
    <property type="protein sequence ID" value="ADL11894.1"/>
    <property type="molecule type" value="Genomic_DNA"/>
</dbReference>
<dbReference type="SUPFAM" id="SSF53955">
    <property type="entry name" value="Lysozyme-like"/>
    <property type="match status" value="1"/>
</dbReference>
<protein>
    <submittedName>
        <fullName evidence="3">Lytic transglycosylase catalytic</fullName>
    </submittedName>
</protein>
<dbReference type="Gene3D" id="1.10.530.10">
    <property type="match status" value="1"/>
</dbReference>
<proteinExistence type="predicted"/>
<dbReference type="STRING" id="574087.Acear_0347"/>